<protein>
    <recommendedName>
        <fullName evidence="5">Transmembrane protein</fullName>
    </recommendedName>
</protein>
<evidence type="ECO:0000256" key="2">
    <source>
        <dbReference type="SAM" id="Phobius"/>
    </source>
</evidence>
<keyword evidence="2" id="KW-0472">Membrane</keyword>
<feature type="compositionally biased region" description="Polar residues" evidence="1">
    <location>
        <begin position="36"/>
        <end position="45"/>
    </location>
</feature>
<comment type="caution">
    <text evidence="3">The sequence shown here is derived from an EMBL/GenBank/DDBJ whole genome shotgun (WGS) entry which is preliminary data.</text>
</comment>
<dbReference type="AlphaFoldDB" id="A0A6N6MNI9"/>
<keyword evidence="4" id="KW-1185">Reference proteome</keyword>
<feature type="transmembrane region" description="Helical" evidence="2">
    <location>
        <begin position="83"/>
        <end position="104"/>
    </location>
</feature>
<dbReference type="EMBL" id="VZZJ01000017">
    <property type="protein sequence ID" value="KAB1071746.1"/>
    <property type="molecule type" value="Genomic_DNA"/>
</dbReference>
<dbReference type="RefSeq" id="WP_150965100.1">
    <property type="nucleotide sequence ID" value="NZ_VZZJ01000017.1"/>
</dbReference>
<evidence type="ECO:0000313" key="4">
    <source>
        <dbReference type="Proteomes" id="UP000441523"/>
    </source>
</evidence>
<gene>
    <name evidence="3" type="ORF">F6X51_18210</name>
</gene>
<dbReference type="Proteomes" id="UP000441523">
    <property type="component" value="Unassembled WGS sequence"/>
</dbReference>
<proteinExistence type="predicted"/>
<keyword evidence="2" id="KW-1133">Transmembrane helix</keyword>
<name>A0A6N6MNI9_9HYPH</name>
<sequence length="152" mass="16947">MNRSGNLAIGEDLTNRRLAIKPGLDDDPIEARRGTSESMPTTGAPSFSRPEVPDVVVVRRRSRAAAGRSGRTEGGLKLGWKSWLLIQIACVAIVFAIVLIWPVSQACRRIEAERGFYWGDSYEQCVKRGVSERWNSFDQRVKMLVRRSGPSS</sequence>
<evidence type="ECO:0008006" key="5">
    <source>
        <dbReference type="Google" id="ProtNLM"/>
    </source>
</evidence>
<keyword evidence="2" id="KW-0812">Transmembrane</keyword>
<accession>A0A6N6MNI9</accession>
<evidence type="ECO:0000313" key="3">
    <source>
        <dbReference type="EMBL" id="KAB1071746.1"/>
    </source>
</evidence>
<reference evidence="3 4" key="1">
    <citation type="submission" date="2019-09" db="EMBL/GenBank/DDBJ databases">
        <title>YIM 132548 draft genome.</title>
        <authorList>
            <person name="Jiang L."/>
        </authorList>
    </citation>
    <scope>NUCLEOTIDE SEQUENCE [LARGE SCALE GENOMIC DNA]</scope>
    <source>
        <strain evidence="3 4">YIM 132548</strain>
    </source>
</reference>
<evidence type="ECO:0000256" key="1">
    <source>
        <dbReference type="SAM" id="MobiDB-lite"/>
    </source>
</evidence>
<organism evidence="3 4">
    <name type="scientific">Methylobacterium planeticum</name>
    <dbReference type="NCBI Taxonomy" id="2615211"/>
    <lineage>
        <taxon>Bacteria</taxon>
        <taxon>Pseudomonadati</taxon>
        <taxon>Pseudomonadota</taxon>
        <taxon>Alphaproteobacteria</taxon>
        <taxon>Hyphomicrobiales</taxon>
        <taxon>Methylobacteriaceae</taxon>
        <taxon>Methylobacterium</taxon>
    </lineage>
</organism>
<feature type="region of interest" description="Disordered" evidence="1">
    <location>
        <begin position="23"/>
        <end position="50"/>
    </location>
</feature>